<dbReference type="PROSITE" id="PS51257">
    <property type="entry name" value="PROKAR_LIPOPROTEIN"/>
    <property type="match status" value="1"/>
</dbReference>
<evidence type="ECO:0008006" key="3">
    <source>
        <dbReference type="Google" id="ProtNLM"/>
    </source>
</evidence>
<name>A0ABV5WSX2_9LACO</name>
<gene>
    <name evidence="1" type="ORF">ACFFLI_01990</name>
</gene>
<proteinExistence type="predicted"/>
<sequence>MFKTWGLGITAAVATFLIGCQLPPVRSTSTVRPVENAAQTASVRSVRTSDYLGHWIGVHPTTSLYLGRNHQLVLFQRDRPTLRGRFTLHLAGQRATLKIANQPAVQLTLADANQLSVNQTQLTKDPTWQPATSSIPTSATSALNALSETIQRDQ</sequence>
<reference evidence="1 2" key="1">
    <citation type="submission" date="2024-09" db="EMBL/GenBank/DDBJ databases">
        <authorList>
            <person name="Sun Q."/>
            <person name="Mori K."/>
        </authorList>
    </citation>
    <scope>NUCLEOTIDE SEQUENCE [LARGE SCALE GENOMIC DNA]</scope>
    <source>
        <strain evidence="1 2">TBRC 4576</strain>
    </source>
</reference>
<accession>A0ABV5WSX2</accession>
<dbReference type="Proteomes" id="UP001589691">
    <property type="component" value="Unassembled WGS sequence"/>
</dbReference>
<evidence type="ECO:0000313" key="2">
    <source>
        <dbReference type="Proteomes" id="UP001589691"/>
    </source>
</evidence>
<evidence type="ECO:0000313" key="1">
    <source>
        <dbReference type="EMBL" id="MFB9768641.1"/>
    </source>
</evidence>
<organism evidence="1 2">
    <name type="scientific">Lactiplantibacillus modestisalitolerans</name>
    <dbReference type="NCBI Taxonomy" id="1457219"/>
    <lineage>
        <taxon>Bacteria</taxon>
        <taxon>Bacillati</taxon>
        <taxon>Bacillota</taxon>
        <taxon>Bacilli</taxon>
        <taxon>Lactobacillales</taxon>
        <taxon>Lactobacillaceae</taxon>
        <taxon>Lactiplantibacillus</taxon>
    </lineage>
</organism>
<protein>
    <recommendedName>
        <fullName evidence="3">Lipoprotein</fullName>
    </recommendedName>
</protein>
<comment type="caution">
    <text evidence="1">The sequence shown here is derived from an EMBL/GenBank/DDBJ whole genome shotgun (WGS) entry which is preliminary data.</text>
</comment>
<keyword evidence="2" id="KW-1185">Reference proteome</keyword>
<dbReference type="RefSeq" id="WP_137643146.1">
    <property type="nucleotide sequence ID" value="NZ_BJEA01000014.1"/>
</dbReference>
<dbReference type="EMBL" id="JBHLZY010000005">
    <property type="protein sequence ID" value="MFB9768641.1"/>
    <property type="molecule type" value="Genomic_DNA"/>
</dbReference>